<dbReference type="Proteomes" id="UP000325466">
    <property type="component" value="Unassembled WGS sequence"/>
</dbReference>
<proteinExistence type="inferred from homology"/>
<dbReference type="NCBIfam" id="TIGR00026">
    <property type="entry name" value="hi_GC_TIGR00026"/>
    <property type="match status" value="1"/>
</dbReference>
<comment type="similarity">
    <text evidence="1">Belongs to the F420H(2)-dependent quinone reductase family.</text>
</comment>
<dbReference type="EMBL" id="BLAH01000005">
    <property type="protein sequence ID" value="GES34897.1"/>
    <property type="molecule type" value="Genomic_DNA"/>
</dbReference>
<dbReference type="PANTHER" id="PTHR39428:SF1">
    <property type="entry name" value="F420H(2)-DEPENDENT QUINONE REDUCTASE RV1261C"/>
    <property type="match status" value="1"/>
</dbReference>
<name>A0ABQ0YEF9_9NOCA</name>
<dbReference type="InterPro" id="IPR012349">
    <property type="entry name" value="Split_barrel_FMN-bd"/>
</dbReference>
<dbReference type="SUPFAM" id="SSF50475">
    <property type="entry name" value="FMN-binding split barrel"/>
    <property type="match status" value="1"/>
</dbReference>
<protein>
    <recommendedName>
        <fullName evidence="6">Nitroreductase family deazaflavin-dependent oxidoreductase</fullName>
    </recommendedName>
</protein>
<evidence type="ECO:0000256" key="1">
    <source>
        <dbReference type="ARBA" id="ARBA00008710"/>
    </source>
</evidence>
<comment type="caution">
    <text evidence="4">The sequence shown here is derived from an EMBL/GenBank/DDBJ whole genome shotgun (WGS) entry which is preliminary data.</text>
</comment>
<dbReference type="InterPro" id="IPR004378">
    <property type="entry name" value="F420H2_quin_Rdtase"/>
</dbReference>
<keyword evidence="5" id="KW-1185">Reference proteome</keyword>
<comment type="catalytic activity">
    <reaction evidence="2">
        <text>oxidized coenzyme F420-(gamma-L-Glu)(n) + a quinol + H(+) = reduced coenzyme F420-(gamma-L-Glu)(n) + a quinone</text>
        <dbReference type="Rhea" id="RHEA:39663"/>
        <dbReference type="Rhea" id="RHEA-COMP:12939"/>
        <dbReference type="Rhea" id="RHEA-COMP:14378"/>
        <dbReference type="ChEBI" id="CHEBI:15378"/>
        <dbReference type="ChEBI" id="CHEBI:24646"/>
        <dbReference type="ChEBI" id="CHEBI:132124"/>
        <dbReference type="ChEBI" id="CHEBI:133980"/>
        <dbReference type="ChEBI" id="CHEBI:139511"/>
    </reaction>
</comment>
<evidence type="ECO:0000256" key="3">
    <source>
        <dbReference type="SAM" id="MobiDB-lite"/>
    </source>
</evidence>
<evidence type="ECO:0000256" key="2">
    <source>
        <dbReference type="ARBA" id="ARBA00049106"/>
    </source>
</evidence>
<gene>
    <name evidence="4" type="ORF">RAJCM14343_0141</name>
</gene>
<dbReference type="PANTHER" id="PTHR39428">
    <property type="entry name" value="F420H(2)-DEPENDENT QUINONE REDUCTASE RV1261C"/>
    <property type="match status" value="1"/>
</dbReference>
<feature type="compositionally biased region" description="Basic and acidic residues" evidence="3">
    <location>
        <begin position="8"/>
        <end position="18"/>
    </location>
</feature>
<dbReference type="Pfam" id="PF04075">
    <property type="entry name" value="F420H2_quin_red"/>
    <property type="match status" value="1"/>
</dbReference>
<dbReference type="Gene3D" id="2.30.110.10">
    <property type="entry name" value="Electron Transport, Fmn-binding Protein, Chain A"/>
    <property type="match status" value="1"/>
</dbReference>
<reference evidence="4 5" key="1">
    <citation type="journal article" date="2018" name="Biodegradation">
        <title>1,4-Dioxane degradation characteristics of Rhodococcus aetherivorans JCM 14343.</title>
        <authorList>
            <person name="Inoue D."/>
            <person name="Tsunoda T."/>
            <person name="Yamamoto N."/>
            <person name="Ike M."/>
            <person name="Sei K."/>
        </authorList>
    </citation>
    <scope>NUCLEOTIDE SEQUENCE [LARGE SCALE GENOMIC DNA]</scope>
    <source>
        <strain evidence="4 5">JCM 14343</strain>
    </source>
</reference>
<evidence type="ECO:0000313" key="5">
    <source>
        <dbReference type="Proteomes" id="UP000325466"/>
    </source>
</evidence>
<evidence type="ECO:0000313" key="4">
    <source>
        <dbReference type="EMBL" id="GES34897.1"/>
    </source>
</evidence>
<evidence type="ECO:0008006" key="6">
    <source>
        <dbReference type="Google" id="ProtNLM"/>
    </source>
</evidence>
<sequence>MGVPVVQRTDRAHSEGMRITEPAAPPTGLRRRFLRAPIHLYRIGLGRVLGRRFLLLHHVGRRSGLPRQTVLEVVNHEDTSGGFVVAVGFGKQTDWYRNLRAHPAARIESGRERVAVAAEFLDPEEAAEFMARYGRRHPKVAPRLCAAMGFDVDGSEADYRAAGRHLRFVRLRRTYRPVSGPRR</sequence>
<organism evidence="4 5">
    <name type="scientific">Rhodococcus aetherivorans</name>
    <dbReference type="NCBI Taxonomy" id="191292"/>
    <lineage>
        <taxon>Bacteria</taxon>
        <taxon>Bacillati</taxon>
        <taxon>Actinomycetota</taxon>
        <taxon>Actinomycetes</taxon>
        <taxon>Mycobacteriales</taxon>
        <taxon>Nocardiaceae</taxon>
        <taxon>Rhodococcus</taxon>
    </lineage>
</organism>
<accession>A0ABQ0YEF9</accession>
<feature type="region of interest" description="Disordered" evidence="3">
    <location>
        <begin position="1"/>
        <end position="23"/>
    </location>
</feature>